<dbReference type="GO" id="GO:0000976">
    <property type="term" value="F:transcription cis-regulatory region binding"/>
    <property type="evidence" value="ECO:0007669"/>
    <property type="project" value="TreeGrafter"/>
</dbReference>
<name>A0A1B9IW89_9TREE</name>
<dbReference type="EMBL" id="KI669460">
    <property type="protein sequence ID" value="OCF59798.1"/>
    <property type="molecule type" value="Genomic_DNA"/>
</dbReference>
<dbReference type="PANTHER" id="PTHR31845:SF17">
    <property type="entry name" value="ZN(II)2CYS6 TRANSCRIPTION FACTOR (EUROFUNG)"/>
    <property type="match status" value="1"/>
</dbReference>
<dbReference type="GO" id="GO:0005634">
    <property type="term" value="C:nucleus"/>
    <property type="evidence" value="ECO:0007669"/>
    <property type="project" value="UniProtKB-SubCell"/>
</dbReference>
<comment type="subcellular location">
    <subcellularLocation>
        <location evidence="1">Nucleus</location>
    </subcellularLocation>
</comment>
<dbReference type="InterPro" id="IPR051089">
    <property type="entry name" value="prtT"/>
</dbReference>
<dbReference type="Proteomes" id="UP000092583">
    <property type="component" value="Unassembled WGS sequence"/>
</dbReference>
<organism evidence="7 8">
    <name type="scientific">Kwoniella mangroviensis CBS 10435</name>
    <dbReference type="NCBI Taxonomy" id="1331196"/>
    <lineage>
        <taxon>Eukaryota</taxon>
        <taxon>Fungi</taxon>
        <taxon>Dikarya</taxon>
        <taxon>Basidiomycota</taxon>
        <taxon>Agaricomycotina</taxon>
        <taxon>Tremellomycetes</taxon>
        <taxon>Tremellales</taxon>
        <taxon>Cryptococcaceae</taxon>
        <taxon>Kwoniella</taxon>
    </lineage>
</organism>
<dbReference type="GO" id="GO:0000981">
    <property type="term" value="F:DNA-binding transcription factor activity, RNA polymerase II-specific"/>
    <property type="evidence" value="ECO:0007669"/>
    <property type="project" value="InterPro"/>
</dbReference>
<dbReference type="GO" id="GO:0008270">
    <property type="term" value="F:zinc ion binding"/>
    <property type="evidence" value="ECO:0007669"/>
    <property type="project" value="InterPro"/>
</dbReference>
<reference evidence="8" key="2">
    <citation type="submission" date="2013-12" db="EMBL/GenBank/DDBJ databases">
        <title>Evolution of pathogenesis and genome organization in the Tremellales.</title>
        <authorList>
            <person name="Cuomo C."/>
            <person name="Litvintseva A."/>
            <person name="Heitman J."/>
            <person name="Chen Y."/>
            <person name="Sun S."/>
            <person name="Springer D."/>
            <person name="Dromer F."/>
            <person name="Young S."/>
            <person name="Zeng Q."/>
            <person name="Chapman S."/>
            <person name="Gujja S."/>
            <person name="Saif S."/>
            <person name="Birren B."/>
        </authorList>
    </citation>
    <scope>NUCLEOTIDE SEQUENCE [LARGE SCALE GENOMIC DNA]</scope>
    <source>
        <strain evidence="8">CBS 10435</strain>
    </source>
</reference>
<keyword evidence="5" id="KW-0539">Nucleus</keyword>
<evidence type="ECO:0000313" key="8">
    <source>
        <dbReference type="Proteomes" id="UP000092583"/>
    </source>
</evidence>
<gene>
    <name evidence="7" type="ORF">L486_02471</name>
</gene>
<dbReference type="CDD" id="cd12148">
    <property type="entry name" value="fungal_TF_MHR"/>
    <property type="match status" value="1"/>
</dbReference>
<dbReference type="OrthoDB" id="3364175at2759"/>
<evidence type="ECO:0000256" key="2">
    <source>
        <dbReference type="ARBA" id="ARBA00023015"/>
    </source>
</evidence>
<dbReference type="SUPFAM" id="SSF57701">
    <property type="entry name" value="Zn2/Cys6 DNA-binding domain"/>
    <property type="match status" value="1"/>
</dbReference>
<keyword evidence="3" id="KW-0238">DNA-binding</keyword>
<reference evidence="7 8" key="1">
    <citation type="submission" date="2013-07" db="EMBL/GenBank/DDBJ databases">
        <title>The Genome Sequence of Kwoniella mangroviensis CBS10435.</title>
        <authorList>
            <consortium name="The Broad Institute Genome Sequencing Platform"/>
            <person name="Cuomo C."/>
            <person name="Litvintseva A."/>
            <person name="Chen Y."/>
            <person name="Heitman J."/>
            <person name="Sun S."/>
            <person name="Springer D."/>
            <person name="Dromer F."/>
            <person name="Young S.K."/>
            <person name="Zeng Q."/>
            <person name="Gargeya S."/>
            <person name="Fitzgerald M."/>
            <person name="Abouelleil A."/>
            <person name="Alvarado L."/>
            <person name="Berlin A.M."/>
            <person name="Chapman S.B."/>
            <person name="Dewar J."/>
            <person name="Goldberg J."/>
            <person name="Griggs A."/>
            <person name="Gujja S."/>
            <person name="Hansen M."/>
            <person name="Howarth C."/>
            <person name="Imamovic A."/>
            <person name="Larimer J."/>
            <person name="McCowan C."/>
            <person name="Murphy C."/>
            <person name="Pearson M."/>
            <person name="Priest M."/>
            <person name="Roberts A."/>
            <person name="Saif S."/>
            <person name="Shea T."/>
            <person name="Sykes S."/>
            <person name="Wortman J."/>
            <person name="Nusbaum C."/>
            <person name="Birren B."/>
        </authorList>
    </citation>
    <scope>NUCLEOTIDE SEQUENCE [LARGE SCALE GENOMIC DNA]</scope>
    <source>
        <strain evidence="7 8">CBS 10435</strain>
    </source>
</reference>
<evidence type="ECO:0000256" key="1">
    <source>
        <dbReference type="ARBA" id="ARBA00004123"/>
    </source>
</evidence>
<keyword evidence="4" id="KW-0804">Transcription</keyword>
<feature type="compositionally biased region" description="Low complexity" evidence="6">
    <location>
        <begin position="58"/>
        <end position="73"/>
    </location>
</feature>
<accession>A0A1B9IW89</accession>
<keyword evidence="8" id="KW-1185">Reference proteome</keyword>
<protein>
    <recommendedName>
        <fullName evidence="9">Zn(2)-C6 fungal-type domain-containing protein</fullName>
    </recommendedName>
</protein>
<evidence type="ECO:0000313" key="7">
    <source>
        <dbReference type="EMBL" id="OCF59798.1"/>
    </source>
</evidence>
<evidence type="ECO:0000256" key="6">
    <source>
        <dbReference type="SAM" id="MobiDB-lite"/>
    </source>
</evidence>
<evidence type="ECO:0000256" key="3">
    <source>
        <dbReference type="ARBA" id="ARBA00023125"/>
    </source>
</evidence>
<evidence type="ECO:0008006" key="9">
    <source>
        <dbReference type="Google" id="ProtNLM"/>
    </source>
</evidence>
<evidence type="ECO:0000256" key="5">
    <source>
        <dbReference type="ARBA" id="ARBA00023242"/>
    </source>
</evidence>
<dbReference type="InterPro" id="IPR036864">
    <property type="entry name" value="Zn2-C6_fun-type_DNA-bd_sf"/>
</dbReference>
<feature type="region of interest" description="Disordered" evidence="6">
    <location>
        <begin position="58"/>
        <end position="95"/>
    </location>
</feature>
<proteinExistence type="predicted"/>
<dbReference type="AlphaFoldDB" id="A0A1B9IW89"/>
<dbReference type="PANTHER" id="PTHR31845">
    <property type="entry name" value="FINGER DOMAIN PROTEIN, PUTATIVE-RELATED"/>
    <property type="match status" value="1"/>
</dbReference>
<sequence length="696" mass="78627">MPRDITPPPTNRAPKRTRVYRACQYCFSAKTRCEDVRTDGCFICRRKGKLCSLAGLNSSANSSGSHDGNANDGRTGFNEIDKNTNGNGNGNGNSDLLEKIERQEKRYKQLEARFNQLEQRFISDHSRQNRNAETSRLTLNEHGHHDYHLDAQLPLPSKHLTKTSHPLLPQSWHGLIPVFDENLLNATDPNSLPDAVELGLINKTQLEMGFQLFKHRFSSIYPFHTFLLTSTSVPSQSFINLVILYYISTHTDTDTNKNSIIPIDTSILIDFIEKSLMAILSGSTSSETIFALFILSFAPVKKNLSSRQHLSSLRMISLAYNLGKSSGWDQKMRLILRESNRNNLVEHWSTKQLDLVLLWTAIINRYNILHIISTPIGHPIESPAPFIPSDHPSASESIRLTVSHLQQESDLVDRVREFLQTLYEVECEVEIEPDTLTRYMDQVTDYRKRIQEFRDGLHPRKDLVGYHSLEYDSRLIEFSLIMRLSILNQNLPSPFSPDLKLRGLSTIGTNYLPTSSALIDILLSQTNGLPVGIGGLPSYVIQSICLAYICLRRALFYIYSRRNLNQNEQVQYQAQIDLLARSQDILSSLGGSPALLVDCTNQQLGQLGDLGSFLIDNSMTTENINATNATNSHNNSVVSTNDHNYNHDQHISVDNNHNTLDMTHAHANIPIDWSTWDWSNLLVDPFSFDIGVGPVE</sequence>
<keyword evidence="2" id="KW-0805">Transcription regulation</keyword>
<evidence type="ECO:0000256" key="4">
    <source>
        <dbReference type="ARBA" id="ARBA00023163"/>
    </source>
</evidence>